<feature type="domain" description="DUF2300" evidence="2">
    <location>
        <begin position="444"/>
        <end position="561"/>
    </location>
</feature>
<reference evidence="3 4" key="1">
    <citation type="submission" date="2024-04" db="EMBL/GenBank/DDBJ databases">
        <title>Novel species of the genus Ideonella isolated from streams.</title>
        <authorList>
            <person name="Lu H."/>
        </authorList>
    </citation>
    <scope>NUCLEOTIDE SEQUENCE [LARGE SCALE GENOMIC DNA]</scope>
    <source>
        <strain evidence="3 4">DXS29W</strain>
    </source>
</reference>
<sequence>MPSRRGAPVASRGASLRAGLIRGRVGWAALALAGASGAWAAPTPSLVWRAADGSLAHAPAGTEPPANVPLGSVWKVFVYSYLQTTGAQEPAYRCERAQRDPGDEYCCDPGESIGRDAALQRSCGAYFEPKRLAIKDADWSKFWAARQAPGWLQSLSGMQPATQVPVSGLIEALNRVPYGARLAARQALLPNTLREVGLLGALGSSPRFKTWSWSDAQGERWGGAAGWLADGSPFWFGGPGTGRVALQRHADLLASAWSARGLLHAPPDAATLQAQPCVDVKFFSRYPLAAVTRDDNKPAPLGALVPLARGAAYTFRFANGTKLSVPGQPGFQLTGSEKAPRLEARLPLEEYVARVVDREGDGREVSAARALAIAARSWLKQNAATTPGADGACLDVDDDSRAQRVSPRPPTQAARAAAAFTAGLVLTGSPVRYQLDGNEPQVMGWRQAVASSRAGVGVEALLRDAFPAASLSGWNDESDCQPLPRAVAWLVEREPRWRRVLRAEDGYEPLESPPQVCLLAQGVPHADLRRGRVYVREWTSREGRVTLIHEYLHLAFRRHPNGRDEAFVERLAQQLADS</sequence>
<name>A0ABU9BN09_9BURK</name>
<accession>A0ABU9BN09</accession>
<evidence type="ECO:0000313" key="3">
    <source>
        <dbReference type="EMBL" id="MEK8030020.1"/>
    </source>
</evidence>
<dbReference type="RefSeq" id="WP_341424678.1">
    <property type="nucleotide sequence ID" value="NZ_JBBUTG010000002.1"/>
</dbReference>
<evidence type="ECO:0000259" key="2">
    <source>
        <dbReference type="Pfam" id="PF10062"/>
    </source>
</evidence>
<dbReference type="Proteomes" id="UP001371218">
    <property type="component" value="Unassembled WGS sequence"/>
</dbReference>
<protein>
    <submittedName>
        <fullName evidence="3">DUF2300 domain-containing protein</fullName>
    </submittedName>
</protein>
<comment type="caution">
    <text evidence="3">The sequence shown here is derived from an EMBL/GenBank/DDBJ whole genome shotgun (WGS) entry which is preliminary data.</text>
</comment>
<feature type="domain" description="Sporulation stage II protein D amidase enhancer LytB N-terminal" evidence="1">
    <location>
        <begin position="345"/>
        <end position="427"/>
    </location>
</feature>
<dbReference type="InterPro" id="IPR013693">
    <property type="entry name" value="SpoIID/LytB_N"/>
</dbReference>
<gene>
    <name evidence="3" type="ORF">AACH06_04220</name>
</gene>
<evidence type="ECO:0000313" key="4">
    <source>
        <dbReference type="Proteomes" id="UP001371218"/>
    </source>
</evidence>
<proteinExistence type="predicted"/>
<evidence type="ECO:0000259" key="1">
    <source>
        <dbReference type="Pfam" id="PF08486"/>
    </source>
</evidence>
<dbReference type="InterPro" id="IPR018748">
    <property type="entry name" value="DUF2300_secreted"/>
</dbReference>
<organism evidence="3 4">
    <name type="scientific">Ideonella lacteola</name>
    <dbReference type="NCBI Taxonomy" id="2984193"/>
    <lineage>
        <taxon>Bacteria</taxon>
        <taxon>Pseudomonadati</taxon>
        <taxon>Pseudomonadota</taxon>
        <taxon>Betaproteobacteria</taxon>
        <taxon>Burkholderiales</taxon>
        <taxon>Sphaerotilaceae</taxon>
        <taxon>Ideonella</taxon>
    </lineage>
</organism>
<feature type="domain" description="DUF2300" evidence="2">
    <location>
        <begin position="102"/>
        <end position="215"/>
    </location>
</feature>
<dbReference type="Pfam" id="PF08486">
    <property type="entry name" value="SpoIID"/>
    <property type="match status" value="1"/>
</dbReference>
<dbReference type="Pfam" id="PF10062">
    <property type="entry name" value="DUF2300"/>
    <property type="match status" value="2"/>
</dbReference>
<keyword evidence="4" id="KW-1185">Reference proteome</keyword>
<dbReference type="EMBL" id="JBBUTG010000002">
    <property type="protein sequence ID" value="MEK8030020.1"/>
    <property type="molecule type" value="Genomic_DNA"/>
</dbReference>